<name>A0A397WMR2_9ARCH</name>
<protein>
    <submittedName>
        <fullName evidence="2">Uncharacterized protein</fullName>
    </submittedName>
</protein>
<dbReference type="Proteomes" id="UP000266622">
    <property type="component" value="Unassembled WGS sequence"/>
</dbReference>
<comment type="caution">
    <text evidence="2">The sequence shown here is derived from an EMBL/GenBank/DDBJ whole genome shotgun (WGS) entry which is preliminary data.</text>
</comment>
<gene>
    <name evidence="2" type="ORF">BXU00_02640</name>
</gene>
<organism evidence="2 3">
    <name type="scientific">Candidatus Nanoclepta minutus</name>
    <dbReference type="NCBI Taxonomy" id="1940235"/>
    <lineage>
        <taxon>Archaea</taxon>
        <taxon>Nanobdellota</taxon>
        <taxon>Candidatus Nanoclepta</taxon>
    </lineage>
</organism>
<accession>A0A397WMR2</accession>
<evidence type="ECO:0000313" key="2">
    <source>
        <dbReference type="EMBL" id="RIB35202.1"/>
    </source>
</evidence>
<proteinExistence type="predicted"/>
<reference evidence="2 3" key="1">
    <citation type="journal article" date="2018" name="Syst. Appl. Microbiol.">
        <title>A new symbiotic nanoarchaeote (Candidatus Nanoclepta minutus) and its host (Zestosphaera tikiterensis gen. nov., sp. nov.) from a New Zealand hot spring.</title>
        <authorList>
            <person name="St John E."/>
            <person name="Liu Y."/>
            <person name="Podar M."/>
            <person name="Stott M.B."/>
            <person name="Meneghin J."/>
            <person name="Chen Z."/>
            <person name="Lagutin K."/>
            <person name="Mitchell K."/>
            <person name="Reysenbach A.L."/>
        </authorList>
    </citation>
    <scope>NUCLEOTIDE SEQUENCE [LARGE SCALE GENOMIC DNA]</scope>
    <source>
        <strain evidence="2">NZ3</strain>
    </source>
</reference>
<feature type="transmembrane region" description="Helical" evidence="1">
    <location>
        <begin position="6"/>
        <end position="24"/>
    </location>
</feature>
<dbReference type="EMBL" id="MWMI01000004">
    <property type="protein sequence ID" value="RIB35202.1"/>
    <property type="molecule type" value="Genomic_DNA"/>
</dbReference>
<keyword evidence="1" id="KW-0472">Membrane</keyword>
<keyword evidence="1" id="KW-1133">Transmembrane helix</keyword>
<keyword evidence="1" id="KW-0812">Transmembrane</keyword>
<sequence length="146" mass="17123">MKTQYILVASLILLSILFSIFYNTTSQNKKSDIELYKRNLEDEIYYISRELSKSYVGNFLRDFKFYIENLGYNFTFICISPIYLGIDICKDLNSVNCCYYFNSSINVNKTLLKFCDKEFAIYNEGILCICYNISSGNSYYSDFICT</sequence>
<dbReference type="AlphaFoldDB" id="A0A397WMR2"/>
<evidence type="ECO:0000313" key="3">
    <source>
        <dbReference type="Proteomes" id="UP000266622"/>
    </source>
</evidence>
<evidence type="ECO:0000256" key="1">
    <source>
        <dbReference type="SAM" id="Phobius"/>
    </source>
</evidence>